<keyword evidence="1" id="KW-0732">Signal</keyword>
<sequence>MRLLLLLLPPLFFTACQSEPTVDPLVGTTWAFATQNPVTTEPSREPMQLGDVLTVAADTVFFTSLKMQGMNGVPRYDAQRGGDTLAKSVRLSQPAEGVLNVDLLEKGQVTVNRYFTPEPTGRTPLVAKEVAGQTFRYQPAEGEATLVYFDVVVEGTRGNFLSNGFIVTVPTAFWNERTLLTPGGTFPDGSFGTFRPTPIDGPFAYVYIGKTLGLGNKAYRIFRTDAGEVEMETYSGTLEPHRVERVILEPVPGVVPSDVSPEEFGNRLTDGVQSMDREYPEIDSASVKYVAKESFAGRILSRDDLSELSFTFNQDGQFIFVAGDEVLTTGMWALSPDRNFLIITQEMASGMYLPILKYDEEEITFRYPMSVATREPRGVELGSYGIVNTFINVKRR</sequence>
<evidence type="ECO:0000256" key="1">
    <source>
        <dbReference type="SAM" id="SignalP"/>
    </source>
</evidence>
<feature type="chain" id="PRO_5046010808" evidence="1">
    <location>
        <begin position="19"/>
        <end position="396"/>
    </location>
</feature>
<gene>
    <name evidence="2" type="ORF">GGR27_001906</name>
</gene>
<proteinExistence type="predicted"/>
<accession>A0ABX0XB26</accession>
<evidence type="ECO:0000313" key="3">
    <source>
        <dbReference type="Proteomes" id="UP000770785"/>
    </source>
</evidence>
<dbReference type="RefSeq" id="WP_168037152.1">
    <property type="nucleotide sequence ID" value="NZ_JAATJH010000002.1"/>
</dbReference>
<organism evidence="2 3">
    <name type="scientific">Neolewinella antarctica</name>
    <dbReference type="NCBI Taxonomy" id="442734"/>
    <lineage>
        <taxon>Bacteria</taxon>
        <taxon>Pseudomonadati</taxon>
        <taxon>Bacteroidota</taxon>
        <taxon>Saprospiria</taxon>
        <taxon>Saprospirales</taxon>
        <taxon>Lewinellaceae</taxon>
        <taxon>Neolewinella</taxon>
    </lineage>
</organism>
<dbReference type="PROSITE" id="PS51257">
    <property type="entry name" value="PROKAR_LIPOPROTEIN"/>
    <property type="match status" value="1"/>
</dbReference>
<protein>
    <submittedName>
        <fullName evidence="2">Uncharacterized protein</fullName>
    </submittedName>
</protein>
<name>A0ABX0XB26_9BACT</name>
<dbReference type="Proteomes" id="UP000770785">
    <property type="component" value="Unassembled WGS sequence"/>
</dbReference>
<keyword evidence="3" id="KW-1185">Reference proteome</keyword>
<comment type="caution">
    <text evidence="2">The sequence shown here is derived from an EMBL/GenBank/DDBJ whole genome shotgun (WGS) entry which is preliminary data.</text>
</comment>
<reference evidence="2 3" key="1">
    <citation type="submission" date="2020-03" db="EMBL/GenBank/DDBJ databases">
        <title>Genomic Encyclopedia of Type Strains, Phase IV (KMG-IV): sequencing the most valuable type-strain genomes for metagenomic binning, comparative biology and taxonomic classification.</title>
        <authorList>
            <person name="Goeker M."/>
        </authorList>
    </citation>
    <scope>NUCLEOTIDE SEQUENCE [LARGE SCALE GENOMIC DNA]</scope>
    <source>
        <strain evidence="2 3">DSM 105096</strain>
    </source>
</reference>
<dbReference type="EMBL" id="JAATJH010000002">
    <property type="protein sequence ID" value="NJC26407.1"/>
    <property type="molecule type" value="Genomic_DNA"/>
</dbReference>
<evidence type="ECO:0000313" key="2">
    <source>
        <dbReference type="EMBL" id="NJC26407.1"/>
    </source>
</evidence>
<feature type="signal peptide" evidence="1">
    <location>
        <begin position="1"/>
        <end position="18"/>
    </location>
</feature>